<reference evidence="1" key="1">
    <citation type="submission" date="2022-11" db="EMBL/GenBank/DDBJ databases">
        <authorList>
            <person name="Hyden B.L."/>
            <person name="Feng K."/>
            <person name="Yates T."/>
            <person name="Jawdy S."/>
            <person name="Smart L.B."/>
            <person name="Muchero W."/>
        </authorList>
    </citation>
    <scope>NUCLEOTIDE SEQUENCE</scope>
    <source>
        <tissue evidence="1">Shoot tip</tissue>
    </source>
</reference>
<name>A0A9Q0UH78_SALVM</name>
<proteinExistence type="predicted"/>
<dbReference type="Proteomes" id="UP001151529">
    <property type="component" value="Chromosome 2"/>
</dbReference>
<dbReference type="AlphaFoldDB" id="A0A9Q0UH78"/>
<dbReference type="EMBL" id="JAPFFL010000004">
    <property type="protein sequence ID" value="KAJ6729962.1"/>
    <property type="molecule type" value="Genomic_DNA"/>
</dbReference>
<evidence type="ECO:0000313" key="2">
    <source>
        <dbReference type="Proteomes" id="UP001151529"/>
    </source>
</evidence>
<keyword evidence="2" id="KW-1185">Reference proteome</keyword>
<protein>
    <submittedName>
        <fullName evidence="1">Uncharacterized protein</fullName>
    </submittedName>
</protein>
<comment type="caution">
    <text evidence="1">The sequence shown here is derived from an EMBL/GenBank/DDBJ whole genome shotgun (WGS) entry which is preliminary data.</text>
</comment>
<evidence type="ECO:0000313" key="1">
    <source>
        <dbReference type="EMBL" id="KAJ6729962.1"/>
    </source>
</evidence>
<organism evidence="1 2">
    <name type="scientific">Salix viminalis</name>
    <name type="common">Common osier</name>
    <name type="synonym">Basket willow</name>
    <dbReference type="NCBI Taxonomy" id="40686"/>
    <lineage>
        <taxon>Eukaryota</taxon>
        <taxon>Viridiplantae</taxon>
        <taxon>Streptophyta</taxon>
        <taxon>Embryophyta</taxon>
        <taxon>Tracheophyta</taxon>
        <taxon>Spermatophyta</taxon>
        <taxon>Magnoliopsida</taxon>
        <taxon>eudicotyledons</taxon>
        <taxon>Gunneridae</taxon>
        <taxon>Pentapetalae</taxon>
        <taxon>rosids</taxon>
        <taxon>fabids</taxon>
        <taxon>Malpighiales</taxon>
        <taxon>Salicaceae</taxon>
        <taxon>Saliceae</taxon>
        <taxon>Salix</taxon>
    </lineage>
</organism>
<sequence>MECRQRHHLPDHGVLLAASISESMECQLRQPSPRSRVHHAAAISGKACVISGIHLPKAWRVAARPIFLKAYASSAGSHLPRSMVSLRGSHLRSVEFKQRDFLPHASFVLEAMHSS</sequence>
<gene>
    <name evidence="1" type="ORF">OIU85_020830</name>
</gene>
<accession>A0A9Q0UH78</accession>
<reference evidence="1" key="2">
    <citation type="journal article" date="2023" name="Int. J. Mol. Sci.">
        <title>De Novo Assembly and Annotation of 11 Diverse Shrub Willow (Salix) Genomes Reveals Novel Gene Organization in Sex-Linked Regions.</title>
        <authorList>
            <person name="Hyden B."/>
            <person name="Feng K."/>
            <person name="Yates T.B."/>
            <person name="Jawdy S."/>
            <person name="Cereghino C."/>
            <person name="Smart L.B."/>
            <person name="Muchero W."/>
        </authorList>
    </citation>
    <scope>NUCLEOTIDE SEQUENCE [LARGE SCALE GENOMIC DNA]</scope>
    <source>
        <tissue evidence="1">Shoot tip</tissue>
    </source>
</reference>